<keyword evidence="2" id="KW-1185">Reference proteome</keyword>
<dbReference type="EMBL" id="MU129043">
    <property type="protein sequence ID" value="KAF9509090.1"/>
    <property type="molecule type" value="Genomic_DNA"/>
</dbReference>
<reference evidence="1" key="1">
    <citation type="journal article" date="2020" name="Nat. Commun.">
        <title>Large-scale genome sequencing of mycorrhizal fungi provides insights into the early evolution of symbiotic traits.</title>
        <authorList>
            <person name="Miyauchi S."/>
            <person name="Kiss E."/>
            <person name="Kuo A."/>
            <person name="Drula E."/>
            <person name="Kohler A."/>
            <person name="Sanchez-Garcia M."/>
            <person name="Morin E."/>
            <person name="Andreopoulos B."/>
            <person name="Barry K.W."/>
            <person name="Bonito G."/>
            <person name="Buee M."/>
            <person name="Carver A."/>
            <person name="Chen C."/>
            <person name="Cichocki N."/>
            <person name="Clum A."/>
            <person name="Culley D."/>
            <person name="Crous P.W."/>
            <person name="Fauchery L."/>
            <person name="Girlanda M."/>
            <person name="Hayes R.D."/>
            <person name="Keri Z."/>
            <person name="LaButti K."/>
            <person name="Lipzen A."/>
            <person name="Lombard V."/>
            <person name="Magnuson J."/>
            <person name="Maillard F."/>
            <person name="Murat C."/>
            <person name="Nolan M."/>
            <person name="Ohm R.A."/>
            <person name="Pangilinan J."/>
            <person name="Pereira M.F."/>
            <person name="Perotto S."/>
            <person name="Peter M."/>
            <person name="Pfister S."/>
            <person name="Riley R."/>
            <person name="Sitrit Y."/>
            <person name="Stielow J.B."/>
            <person name="Szollosi G."/>
            <person name="Zifcakova L."/>
            <person name="Stursova M."/>
            <person name="Spatafora J.W."/>
            <person name="Tedersoo L."/>
            <person name="Vaario L.M."/>
            <person name="Yamada A."/>
            <person name="Yan M."/>
            <person name="Wang P."/>
            <person name="Xu J."/>
            <person name="Bruns T."/>
            <person name="Baldrian P."/>
            <person name="Vilgalys R."/>
            <person name="Dunand C."/>
            <person name="Henrissat B."/>
            <person name="Grigoriev I.V."/>
            <person name="Hibbett D."/>
            <person name="Nagy L.G."/>
            <person name="Martin F.M."/>
        </authorList>
    </citation>
    <scope>NUCLEOTIDE SEQUENCE</scope>
    <source>
        <strain evidence="1">UP504</strain>
    </source>
</reference>
<name>A0A9P6ANI1_9AGAM</name>
<evidence type="ECO:0000313" key="1">
    <source>
        <dbReference type="EMBL" id="KAF9509090.1"/>
    </source>
</evidence>
<organism evidence="1 2">
    <name type="scientific">Hydnum rufescens UP504</name>
    <dbReference type="NCBI Taxonomy" id="1448309"/>
    <lineage>
        <taxon>Eukaryota</taxon>
        <taxon>Fungi</taxon>
        <taxon>Dikarya</taxon>
        <taxon>Basidiomycota</taxon>
        <taxon>Agaricomycotina</taxon>
        <taxon>Agaricomycetes</taxon>
        <taxon>Cantharellales</taxon>
        <taxon>Hydnaceae</taxon>
        <taxon>Hydnum</taxon>
    </lineage>
</organism>
<sequence>MLPVVTDQRLYGRWRWIRPTSASQNSTTLQDIEDNGNVALGFFAASVRSIPRVSNFTGEKNDLSNPVELKALAARVIKDEHERFLAEPQQQILLCYEPK</sequence>
<gene>
    <name evidence="1" type="ORF">BS47DRAFT_1349603</name>
</gene>
<dbReference type="Proteomes" id="UP000886523">
    <property type="component" value="Unassembled WGS sequence"/>
</dbReference>
<evidence type="ECO:0000313" key="2">
    <source>
        <dbReference type="Proteomes" id="UP000886523"/>
    </source>
</evidence>
<comment type="caution">
    <text evidence="1">The sequence shown here is derived from an EMBL/GenBank/DDBJ whole genome shotgun (WGS) entry which is preliminary data.</text>
</comment>
<proteinExistence type="predicted"/>
<dbReference type="AlphaFoldDB" id="A0A9P6ANI1"/>
<accession>A0A9P6ANI1</accession>
<protein>
    <submittedName>
        <fullName evidence="1">Uncharacterized protein</fullName>
    </submittedName>
</protein>